<comment type="caution">
    <text evidence="2">The sequence shown here is derived from an EMBL/GenBank/DDBJ whole genome shotgun (WGS) entry which is preliminary data.</text>
</comment>
<accession>A0ABC8LBP5</accession>
<evidence type="ECO:0000313" key="3">
    <source>
        <dbReference type="Proteomes" id="UP001642260"/>
    </source>
</evidence>
<organism evidence="2 3">
    <name type="scientific">Eruca vesicaria subsp. sativa</name>
    <name type="common">Garden rocket</name>
    <name type="synonym">Eruca sativa</name>
    <dbReference type="NCBI Taxonomy" id="29727"/>
    <lineage>
        <taxon>Eukaryota</taxon>
        <taxon>Viridiplantae</taxon>
        <taxon>Streptophyta</taxon>
        <taxon>Embryophyta</taxon>
        <taxon>Tracheophyta</taxon>
        <taxon>Spermatophyta</taxon>
        <taxon>Magnoliopsida</taxon>
        <taxon>eudicotyledons</taxon>
        <taxon>Gunneridae</taxon>
        <taxon>Pentapetalae</taxon>
        <taxon>rosids</taxon>
        <taxon>malvids</taxon>
        <taxon>Brassicales</taxon>
        <taxon>Brassicaceae</taxon>
        <taxon>Brassiceae</taxon>
        <taxon>Eruca</taxon>
    </lineage>
</organism>
<dbReference type="Proteomes" id="UP001642260">
    <property type="component" value="Unassembled WGS sequence"/>
</dbReference>
<protein>
    <submittedName>
        <fullName evidence="2">Uncharacterized protein</fullName>
    </submittedName>
</protein>
<evidence type="ECO:0000256" key="1">
    <source>
        <dbReference type="SAM" id="MobiDB-lite"/>
    </source>
</evidence>
<reference evidence="2 3" key="1">
    <citation type="submission" date="2022-03" db="EMBL/GenBank/DDBJ databases">
        <authorList>
            <person name="Macdonald S."/>
            <person name="Ahmed S."/>
            <person name="Newling K."/>
        </authorList>
    </citation>
    <scope>NUCLEOTIDE SEQUENCE [LARGE SCALE GENOMIC DNA]</scope>
</reference>
<proteinExistence type="predicted"/>
<keyword evidence="3" id="KW-1185">Reference proteome</keyword>
<dbReference type="EMBL" id="CAKOAT010501821">
    <property type="protein sequence ID" value="CAH8381010.1"/>
    <property type="molecule type" value="Genomic_DNA"/>
</dbReference>
<feature type="compositionally biased region" description="Basic and acidic residues" evidence="1">
    <location>
        <begin position="94"/>
        <end position="103"/>
    </location>
</feature>
<name>A0ABC8LBP5_ERUVS</name>
<feature type="region of interest" description="Disordered" evidence="1">
    <location>
        <begin position="94"/>
        <end position="154"/>
    </location>
</feature>
<feature type="compositionally biased region" description="Basic and acidic residues" evidence="1">
    <location>
        <begin position="143"/>
        <end position="154"/>
    </location>
</feature>
<dbReference type="AlphaFoldDB" id="A0ABC8LBP5"/>
<sequence length="154" mass="18287">MEESSDRLVRLGQDATPEILPTGYREITTVDDLAIQSTTQDLAAAGGLYNHVNHSWLYRQIRTLDQIRERSTTTEPYFFFFVKRKPYFFIPRDEKELKEESQQRPRPALPKARPRRDPPPRVSRRSSQVSQPIYLRHRFQPRSRNDDSSSRRQR</sequence>
<gene>
    <name evidence="2" type="ORF">ERUC_LOCUS33493</name>
</gene>
<evidence type="ECO:0000313" key="2">
    <source>
        <dbReference type="EMBL" id="CAH8381010.1"/>
    </source>
</evidence>